<organism evidence="2 3">
    <name type="scientific">Chironomus riparius</name>
    <dbReference type="NCBI Taxonomy" id="315576"/>
    <lineage>
        <taxon>Eukaryota</taxon>
        <taxon>Metazoa</taxon>
        <taxon>Ecdysozoa</taxon>
        <taxon>Arthropoda</taxon>
        <taxon>Hexapoda</taxon>
        <taxon>Insecta</taxon>
        <taxon>Pterygota</taxon>
        <taxon>Neoptera</taxon>
        <taxon>Endopterygota</taxon>
        <taxon>Diptera</taxon>
        <taxon>Nematocera</taxon>
        <taxon>Chironomoidea</taxon>
        <taxon>Chironomidae</taxon>
        <taxon>Chironominae</taxon>
        <taxon>Chironomus</taxon>
    </lineage>
</organism>
<evidence type="ECO:0000256" key="1">
    <source>
        <dbReference type="SAM" id="MobiDB-lite"/>
    </source>
</evidence>
<sequence>MQKHLNFEMQSLSSFGKHKKRERSIKRYRDL</sequence>
<proteinExistence type="predicted"/>
<dbReference type="Proteomes" id="UP001153620">
    <property type="component" value="Chromosome 1"/>
</dbReference>
<evidence type="ECO:0000313" key="2">
    <source>
        <dbReference type="EMBL" id="CAG9801389.1"/>
    </source>
</evidence>
<protein>
    <submittedName>
        <fullName evidence="2">Uncharacterized protein</fullName>
    </submittedName>
</protein>
<accession>A0A9N9RN06</accession>
<name>A0A9N9RN06_9DIPT</name>
<dbReference type="AlphaFoldDB" id="A0A9N9RN06"/>
<keyword evidence="3" id="KW-1185">Reference proteome</keyword>
<gene>
    <name evidence="2" type="ORF">CHIRRI_LOCUS4317</name>
</gene>
<feature type="region of interest" description="Disordered" evidence="1">
    <location>
        <begin position="1"/>
        <end position="31"/>
    </location>
</feature>
<evidence type="ECO:0000313" key="3">
    <source>
        <dbReference type="Proteomes" id="UP001153620"/>
    </source>
</evidence>
<dbReference type="EMBL" id="OU895877">
    <property type="protein sequence ID" value="CAG9801389.1"/>
    <property type="molecule type" value="Genomic_DNA"/>
</dbReference>
<reference evidence="2" key="2">
    <citation type="submission" date="2022-10" db="EMBL/GenBank/DDBJ databases">
        <authorList>
            <consortium name="ENA_rothamsted_submissions"/>
            <consortium name="culmorum"/>
            <person name="King R."/>
        </authorList>
    </citation>
    <scope>NUCLEOTIDE SEQUENCE</scope>
</reference>
<reference evidence="2" key="1">
    <citation type="submission" date="2022-01" db="EMBL/GenBank/DDBJ databases">
        <authorList>
            <person name="King R."/>
        </authorList>
    </citation>
    <scope>NUCLEOTIDE SEQUENCE</scope>
</reference>